<feature type="signal peptide" evidence="2">
    <location>
        <begin position="1"/>
        <end position="20"/>
    </location>
</feature>
<dbReference type="AlphaFoldDB" id="A0A0K0DEN0"/>
<keyword evidence="2" id="KW-0732">Signal</keyword>
<sequence length="88" mass="9840">MKVVMMMTMAMMMMMMMVNNEEVPDIVKTKAVVNYESMIGREEVGAHRGSKPMDSEKCSSTTQPAESFSLANEFRPQAQILLFNGIVA</sequence>
<feature type="chain" id="PRO_5005326611" evidence="2">
    <location>
        <begin position="21"/>
        <end position="88"/>
    </location>
</feature>
<evidence type="ECO:0000313" key="4">
    <source>
        <dbReference type="WBParaSite" id="ACAC_0000934201-mRNA-1"/>
    </source>
</evidence>
<reference evidence="3" key="1">
    <citation type="submission" date="2012-09" db="EMBL/GenBank/DDBJ databases">
        <authorList>
            <person name="Martin A.A."/>
        </authorList>
    </citation>
    <scope>NUCLEOTIDE SEQUENCE</scope>
</reference>
<proteinExistence type="predicted"/>
<evidence type="ECO:0000313" key="3">
    <source>
        <dbReference type="Proteomes" id="UP000035642"/>
    </source>
</evidence>
<organism evidence="3 4">
    <name type="scientific">Angiostrongylus cantonensis</name>
    <name type="common">Rat lungworm</name>
    <dbReference type="NCBI Taxonomy" id="6313"/>
    <lineage>
        <taxon>Eukaryota</taxon>
        <taxon>Metazoa</taxon>
        <taxon>Ecdysozoa</taxon>
        <taxon>Nematoda</taxon>
        <taxon>Chromadorea</taxon>
        <taxon>Rhabditida</taxon>
        <taxon>Rhabditina</taxon>
        <taxon>Rhabditomorpha</taxon>
        <taxon>Strongyloidea</taxon>
        <taxon>Metastrongylidae</taxon>
        <taxon>Angiostrongylus</taxon>
    </lineage>
</organism>
<dbReference type="Proteomes" id="UP000035642">
    <property type="component" value="Unassembled WGS sequence"/>
</dbReference>
<feature type="compositionally biased region" description="Basic and acidic residues" evidence="1">
    <location>
        <begin position="44"/>
        <end position="57"/>
    </location>
</feature>
<evidence type="ECO:0000256" key="1">
    <source>
        <dbReference type="SAM" id="MobiDB-lite"/>
    </source>
</evidence>
<dbReference type="WBParaSite" id="ACAC_0000934201-mRNA-1">
    <property type="protein sequence ID" value="ACAC_0000934201-mRNA-1"/>
    <property type="gene ID" value="ACAC_0000934201"/>
</dbReference>
<reference evidence="4" key="2">
    <citation type="submission" date="2017-02" db="UniProtKB">
        <authorList>
            <consortium name="WormBaseParasite"/>
        </authorList>
    </citation>
    <scope>IDENTIFICATION</scope>
</reference>
<feature type="region of interest" description="Disordered" evidence="1">
    <location>
        <begin position="44"/>
        <end position="64"/>
    </location>
</feature>
<protein>
    <submittedName>
        <fullName evidence="4">Secreted protein</fullName>
    </submittedName>
</protein>
<evidence type="ECO:0000256" key="2">
    <source>
        <dbReference type="SAM" id="SignalP"/>
    </source>
</evidence>
<name>A0A0K0DEN0_ANGCA</name>
<keyword evidence="3" id="KW-1185">Reference proteome</keyword>
<accession>A0A0K0DEN0</accession>